<evidence type="ECO:0000256" key="2">
    <source>
        <dbReference type="ARBA" id="ARBA00006206"/>
    </source>
</evidence>
<dbReference type="InterPro" id="IPR015443">
    <property type="entry name" value="Aldose_1-epimerase"/>
</dbReference>
<keyword evidence="3 5" id="KW-0413">Isomerase</keyword>
<dbReference type="RefSeq" id="WP_114563549.1">
    <property type="nucleotide sequence ID" value="NZ_CP031124.1"/>
</dbReference>
<dbReference type="GO" id="GO:0033499">
    <property type="term" value="P:galactose catabolic process via UDP-galactose, Leloir pathway"/>
    <property type="evidence" value="ECO:0007669"/>
    <property type="project" value="TreeGrafter"/>
</dbReference>
<evidence type="ECO:0000313" key="10">
    <source>
        <dbReference type="Proteomes" id="UP000252182"/>
    </source>
</evidence>
<reference evidence="10" key="1">
    <citation type="submission" date="2018-07" db="EMBL/GenBank/DDBJ databases">
        <authorList>
            <person name="Kim H."/>
        </authorList>
    </citation>
    <scope>NUCLEOTIDE SEQUENCE [LARGE SCALE GENOMIC DNA]</scope>
    <source>
        <strain evidence="10">F02</strain>
    </source>
</reference>
<dbReference type="Pfam" id="PF01263">
    <property type="entry name" value="Aldose_epim"/>
    <property type="match status" value="1"/>
</dbReference>
<dbReference type="PANTHER" id="PTHR10091">
    <property type="entry name" value="ALDOSE-1-EPIMERASE"/>
    <property type="match status" value="1"/>
</dbReference>
<dbReference type="EC" id="5.1.3.3" evidence="5"/>
<dbReference type="GO" id="GO:0006006">
    <property type="term" value="P:glucose metabolic process"/>
    <property type="evidence" value="ECO:0007669"/>
    <property type="project" value="TreeGrafter"/>
</dbReference>
<feature type="binding site" evidence="8">
    <location>
        <begin position="179"/>
        <end position="181"/>
    </location>
    <ligand>
        <name>beta-D-galactose</name>
        <dbReference type="ChEBI" id="CHEBI:27667"/>
    </ligand>
</feature>
<dbReference type="KEGG" id="hyf:DTO96_102232"/>
<keyword evidence="10" id="KW-1185">Reference proteome</keyword>
<comment type="similarity">
    <text evidence="2 5">Belongs to the aldose epimerase family.</text>
</comment>
<evidence type="ECO:0000256" key="1">
    <source>
        <dbReference type="ARBA" id="ARBA00005028"/>
    </source>
</evidence>
<feature type="binding site" evidence="7">
    <location>
        <position position="251"/>
    </location>
    <ligand>
        <name>beta-D-galactose</name>
        <dbReference type="ChEBI" id="CHEBI:27667"/>
    </ligand>
</feature>
<evidence type="ECO:0000313" key="9">
    <source>
        <dbReference type="EMBL" id="AXF86478.1"/>
    </source>
</evidence>
<sequence>MGIVQTQIQLGDRGVQHFTLTNRRGMVVELMNWGATLVDVCTADRDGVVESVTLAHEDMGTYLENGPYFGCIVGRVAGRIAHGRFHLDGTDYQLPNNQGEHHLHGGAAAMSHQVWQVGDVSESELGLSVAFHYRSEADENAYPGILDVTVIYTLNDDNQLSVDYQANTDAPTLCNLTHHAYFNLSGRTRRTVHDHVLQVQAATVCEMDADLLVTGGEWSVANSDFEFRTLRPLDATLCSADVRLALARGIDHYFVLADVIANQARAQAQVVLQDELSGRRLQVFTDQPCVVLYAHNYAGHEALRHGVVGQAHDALCIETQKLPHRSASNGDHAAALYPNQTYRQHTRFCFDTV</sequence>
<dbReference type="PIRSF" id="PIRSF005096">
    <property type="entry name" value="GALM"/>
    <property type="match status" value="1"/>
</dbReference>
<comment type="catalytic activity">
    <reaction evidence="5">
        <text>alpha-D-glucose = beta-D-glucose</text>
        <dbReference type="Rhea" id="RHEA:10264"/>
        <dbReference type="ChEBI" id="CHEBI:15903"/>
        <dbReference type="ChEBI" id="CHEBI:17925"/>
        <dbReference type="EC" id="5.1.3.3"/>
    </reaction>
</comment>
<dbReference type="AlphaFoldDB" id="A0A345DDP0"/>
<evidence type="ECO:0000256" key="3">
    <source>
        <dbReference type="ARBA" id="ARBA00023235"/>
    </source>
</evidence>
<accession>A0A345DDP0</accession>
<dbReference type="InterPro" id="IPR008183">
    <property type="entry name" value="Aldose_1/G6P_1-epimerase"/>
</dbReference>
<dbReference type="InterPro" id="IPR047215">
    <property type="entry name" value="Galactose_mutarotase-like"/>
</dbReference>
<organism evidence="9 10">
    <name type="scientific">Ephemeroptericola cinctiostellae</name>
    <dbReference type="NCBI Taxonomy" id="2268024"/>
    <lineage>
        <taxon>Bacteria</taxon>
        <taxon>Pseudomonadati</taxon>
        <taxon>Pseudomonadota</taxon>
        <taxon>Betaproteobacteria</taxon>
        <taxon>Burkholderiales</taxon>
        <taxon>Burkholderiaceae</taxon>
        <taxon>Ephemeroptericola</taxon>
    </lineage>
</organism>
<dbReference type="EMBL" id="CP031124">
    <property type="protein sequence ID" value="AXF86478.1"/>
    <property type="molecule type" value="Genomic_DNA"/>
</dbReference>
<name>A0A345DDP0_9BURK</name>
<dbReference type="GO" id="GO:0030246">
    <property type="term" value="F:carbohydrate binding"/>
    <property type="evidence" value="ECO:0007669"/>
    <property type="project" value="InterPro"/>
</dbReference>
<dbReference type="SUPFAM" id="SSF74650">
    <property type="entry name" value="Galactose mutarotase-like"/>
    <property type="match status" value="1"/>
</dbReference>
<evidence type="ECO:0000256" key="6">
    <source>
        <dbReference type="PIRSR" id="PIRSR005096-1"/>
    </source>
</evidence>
<gene>
    <name evidence="9" type="primary">mro</name>
    <name evidence="9" type="ORF">DTO96_102232</name>
</gene>
<dbReference type="InterPro" id="IPR014718">
    <property type="entry name" value="GH-type_carb-bd"/>
</dbReference>
<evidence type="ECO:0000256" key="5">
    <source>
        <dbReference type="PIRNR" id="PIRNR005096"/>
    </source>
</evidence>
<feature type="active site" description="Proton donor" evidence="6">
    <location>
        <position position="179"/>
    </location>
</feature>
<dbReference type="InterPro" id="IPR011013">
    <property type="entry name" value="Gal_mutarotase_sf_dom"/>
</dbReference>
<dbReference type="GO" id="GO:0005737">
    <property type="term" value="C:cytoplasm"/>
    <property type="evidence" value="ECO:0007669"/>
    <property type="project" value="TreeGrafter"/>
</dbReference>
<dbReference type="Proteomes" id="UP000252182">
    <property type="component" value="Chromosome"/>
</dbReference>
<protein>
    <recommendedName>
        <fullName evidence="5">Aldose 1-epimerase</fullName>
        <ecNumber evidence="5">5.1.3.3</ecNumber>
    </recommendedName>
</protein>
<keyword evidence="4 5" id="KW-0119">Carbohydrate metabolism</keyword>
<feature type="active site" description="Proton acceptor" evidence="6">
    <location>
        <position position="318"/>
    </location>
</feature>
<comment type="pathway">
    <text evidence="1 5">Carbohydrate metabolism; hexose metabolism.</text>
</comment>
<dbReference type="GO" id="GO:0004034">
    <property type="term" value="F:aldose 1-epimerase activity"/>
    <property type="evidence" value="ECO:0007669"/>
    <property type="project" value="UniProtKB-EC"/>
</dbReference>
<evidence type="ECO:0000256" key="7">
    <source>
        <dbReference type="PIRSR" id="PIRSR005096-2"/>
    </source>
</evidence>
<dbReference type="UniPathway" id="UPA00242"/>
<evidence type="ECO:0000256" key="8">
    <source>
        <dbReference type="PIRSR" id="PIRSR005096-3"/>
    </source>
</evidence>
<dbReference type="Gene3D" id="2.70.98.10">
    <property type="match status" value="1"/>
</dbReference>
<dbReference type="CDD" id="cd09019">
    <property type="entry name" value="galactose_mutarotase_like"/>
    <property type="match status" value="1"/>
</dbReference>
<evidence type="ECO:0000256" key="4">
    <source>
        <dbReference type="ARBA" id="ARBA00023277"/>
    </source>
</evidence>
<dbReference type="PANTHER" id="PTHR10091:SF0">
    <property type="entry name" value="GALACTOSE MUTAROTASE"/>
    <property type="match status" value="1"/>
</dbReference>
<dbReference type="NCBIfam" id="NF008277">
    <property type="entry name" value="PRK11055.1"/>
    <property type="match status" value="1"/>
</dbReference>
<dbReference type="OrthoDB" id="9779408at2"/>
<proteinExistence type="inferred from homology"/>